<keyword evidence="10" id="KW-1185">Reference proteome</keyword>
<dbReference type="Proteomes" id="UP000440578">
    <property type="component" value="Unassembled WGS sequence"/>
</dbReference>
<evidence type="ECO:0000256" key="2">
    <source>
        <dbReference type="ARBA" id="ARBA00022723"/>
    </source>
</evidence>
<dbReference type="InterPro" id="IPR000008">
    <property type="entry name" value="C2_dom"/>
</dbReference>
<dbReference type="Gene3D" id="1.10.10.10">
    <property type="entry name" value="Winged helix-like DNA-binding domain superfamily/Winged helix DNA-binding domain"/>
    <property type="match status" value="1"/>
</dbReference>
<feature type="compositionally biased region" description="Basic and acidic residues" evidence="4">
    <location>
        <begin position="933"/>
        <end position="951"/>
    </location>
</feature>
<dbReference type="CDD" id="cd00068">
    <property type="entry name" value="GGL"/>
    <property type="match status" value="1"/>
</dbReference>
<dbReference type="SUPFAM" id="SSF46785">
    <property type="entry name" value="Winged helix' DNA-binding domain"/>
    <property type="match status" value="1"/>
</dbReference>
<dbReference type="Gene3D" id="1.10.167.10">
    <property type="entry name" value="Regulator of G-protein Signalling 4, domain 2"/>
    <property type="match status" value="1"/>
</dbReference>
<dbReference type="SUPFAM" id="SSF49562">
    <property type="entry name" value="C2 domain (Calcium/lipid-binding domain, CaLB)"/>
    <property type="match status" value="1"/>
</dbReference>
<dbReference type="GO" id="GO:0005096">
    <property type="term" value="F:GTPase activator activity"/>
    <property type="evidence" value="ECO:0007669"/>
    <property type="project" value="TreeGrafter"/>
</dbReference>
<evidence type="ECO:0000256" key="3">
    <source>
        <dbReference type="ARBA" id="ARBA00022833"/>
    </source>
</evidence>
<evidence type="ECO:0000259" key="6">
    <source>
        <dbReference type="PROSITE" id="PS50081"/>
    </source>
</evidence>
<dbReference type="CDD" id="cd20831">
    <property type="entry name" value="C1_dGM13116p-like"/>
    <property type="match status" value="1"/>
</dbReference>
<dbReference type="InterPro" id="IPR035892">
    <property type="entry name" value="C2_domain_sf"/>
</dbReference>
<dbReference type="OrthoDB" id="196547at2759"/>
<dbReference type="FunFam" id="1.10.1240.60:FF:000001">
    <property type="entry name" value="Regulator of G-protein signaling 6"/>
    <property type="match status" value="1"/>
</dbReference>
<evidence type="ECO:0000256" key="1">
    <source>
        <dbReference type="ARBA" id="ARBA00022700"/>
    </source>
</evidence>
<accession>A0A6A4VKK5</accession>
<dbReference type="InterPro" id="IPR047017">
    <property type="entry name" value="RGS6/7/9/11_DHEX_sf"/>
</dbReference>
<dbReference type="InterPro" id="IPR002219">
    <property type="entry name" value="PKC_DAG/PE"/>
</dbReference>
<dbReference type="InterPro" id="IPR036390">
    <property type="entry name" value="WH_DNA-bd_sf"/>
</dbReference>
<dbReference type="GO" id="GO:0046872">
    <property type="term" value="F:metal ion binding"/>
    <property type="evidence" value="ECO:0007669"/>
    <property type="project" value="UniProtKB-KW"/>
</dbReference>
<feature type="compositionally biased region" description="Low complexity" evidence="4">
    <location>
        <begin position="965"/>
        <end position="975"/>
    </location>
</feature>
<dbReference type="GO" id="GO:0007186">
    <property type="term" value="P:G protein-coupled receptor signaling pathway"/>
    <property type="evidence" value="ECO:0007669"/>
    <property type="project" value="InterPro"/>
</dbReference>
<dbReference type="PANTHER" id="PTHR45746">
    <property type="entry name" value="LP21163P"/>
    <property type="match status" value="1"/>
</dbReference>
<dbReference type="SMART" id="SM00109">
    <property type="entry name" value="C1"/>
    <property type="match status" value="1"/>
</dbReference>
<dbReference type="InterPro" id="IPR036284">
    <property type="entry name" value="GGL_sf"/>
</dbReference>
<dbReference type="GO" id="GO:0043005">
    <property type="term" value="C:neuron projection"/>
    <property type="evidence" value="ECO:0007669"/>
    <property type="project" value="TreeGrafter"/>
</dbReference>
<dbReference type="SMART" id="SM00239">
    <property type="entry name" value="C2"/>
    <property type="match status" value="1"/>
</dbReference>
<dbReference type="InterPro" id="IPR046349">
    <property type="entry name" value="C1-like_sf"/>
</dbReference>
<dbReference type="PROSITE" id="PS50132">
    <property type="entry name" value="RGS"/>
    <property type="match status" value="1"/>
</dbReference>
<dbReference type="Gene3D" id="3.30.60.20">
    <property type="match status" value="1"/>
</dbReference>
<protein>
    <submittedName>
        <fullName evidence="9">Regulator of G-protein signaling 7</fullName>
    </submittedName>
</protein>
<feature type="domain" description="RGS" evidence="7">
    <location>
        <begin position="367"/>
        <end position="482"/>
    </location>
</feature>
<evidence type="ECO:0000256" key="4">
    <source>
        <dbReference type="SAM" id="MobiDB-lite"/>
    </source>
</evidence>
<organism evidence="9 10">
    <name type="scientific">Amphibalanus amphitrite</name>
    <name type="common">Striped barnacle</name>
    <name type="synonym">Balanus amphitrite</name>
    <dbReference type="NCBI Taxonomy" id="1232801"/>
    <lineage>
        <taxon>Eukaryota</taxon>
        <taxon>Metazoa</taxon>
        <taxon>Ecdysozoa</taxon>
        <taxon>Arthropoda</taxon>
        <taxon>Crustacea</taxon>
        <taxon>Multicrustacea</taxon>
        <taxon>Cirripedia</taxon>
        <taxon>Thoracica</taxon>
        <taxon>Thoracicalcarea</taxon>
        <taxon>Balanomorpha</taxon>
        <taxon>Balanoidea</taxon>
        <taxon>Balanidae</taxon>
        <taxon>Amphibalaninae</taxon>
        <taxon>Amphibalanus</taxon>
    </lineage>
</organism>
<sequence>MVIMSAERLAARRKAEQNGPSPSASRRGPAPPAAPPAAATSHILHGRAEESPNHIVYSKMERIVERMQHERSGVSVRTVKSFLSKIPSVFAGADLIAWMIKNLDVEDQAEALHLAHLMAAHGYLFPIDDHILTVRNDGTFYRFQTPYFWPSKSWEPENTDYAVYLCKRTMQNKTRLELADYEAENLARLQKIFSRKWEFIFMQAEAQSKVDKKRDKLERKILDSQERAFWDVHRPVPGCVNTTEVDIKKACRMSRSAPGRPVPVQCGQLLSAAGTSAEEGSRPAETEIAELRAAADRIRASIDRCSLRVSKAAETFISFYEQYLEYDPALTVQEPSNPWISDNTELWDQEKSGKEIAPKRVKRWAFSLNELLRDPIGRDQFEKFLDKEYSGENLRFFLALQELKALPQQAVADRVHQIWAEFLAPDASMPVNIDSKSYEITKRNMEKPDRWTFEAAGVHLYHLMKSDSYSRYLRSEMYKEIMSGTKKKAGINLHFVNIRPETERAEFSNVVVEHGPDDTMTITADASACPLLTTRVTYEQDGRTRSATYATTVQKLRGRINVAALTHQAMAIGKFDGWPEVQLLLEPTSDSGRSSALEEQIRQEGAREVVTGCLRDAVVDLNFGQEADFPPFVRTEEPERVRSLSRDRPEANGGERMTRRLLVKVVKAAGLGASKGCKEPYCEIEMDEPPQKFQTETRLDTDHPFWDEAFVFDLSPNTSELLFEVFDKQKARDTNFLGLGIVGIEELLVNPSQRQIIPLLSRPYEQDPVSGSLTVEFLFVDEHGAPVEEGGLPHRVTHTSERLLHSGEILQTTRTTYTRPEDVDDGNFVKSMALKDMDLKARPNAKKSTLIIHSSKKEPIALPTVKQDNLDDSIQLSDPGSEGQDAARGGAQSASGDEGARGRRRSKKRSLFGTLRRRLGGSKSRSQSTEPGARQDWEDEPGRSASLDRGHYLTVPVPGGRPGGPDDSSLSDMSGISNASNRTYVNDQSSLVLETTENGVLKHYLVPNNLAKRGKLRKKGTKLHVFNEHVFVARHLPSALCSVCEKSLPRWLGKQAYECRNCQAKVHKQCHVRVETICPESTVHTMEL</sequence>
<dbReference type="InterPro" id="IPR036305">
    <property type="entry name" value="RGS_sf"/>
</dbReference>
<proteinExistence type="predicted"/>
<dbReference type="Pfam" id="PF18148">
    <property type="entry name" value="RGS_DHEX"/>
    <property type="match status" value="1"/>
</dbReference>
<dbReference type="InterPro" id="IPR015898">
    <property type="entry name" value="G-protein_gamma-like_dom"/>
</dbReference>
<keyword evidence="2" id="KW-0479">Metal-binding</keyword>
<evidence type="ECO:0000259" key="5">
    <source>
        <dbReference type="PROSITE" id="PS50004"/>
    </source>
</evidence>
<dbReference type="GO" id="GO:0035556">
    <property type="term" value="P:intracellular signal transduction"/>
    <property type="evidence" value="ECO:0007669"/>
    <property type="project" value="InterPro"/>
</dbReference>
<feature type="region of interest" description="Disordered" evidence="4">
    <location>
        <begin position="1"/>
        <end position="40"/>
    </location>
</feature>
<keyword evidence="3" id="KW-0862">Zinc</keyword>
<dbReference type="SUPFAM" id="SSF48097">
    <property type="entry name" value="Regulator of G-protein signaling, RGS"/>
    <property type="match status" value="1"/>
</dbReference>
<dbReference type="AlphaFoldDB" id="A0A6A4VKK5"/>
<dbReference type="InterPro" id="IPR000591">
    <property type="entry name" value="DEP_dom"/>
</dbReference>
<dbReference type="PANTHER" id="PTHR45746:SF6">
    <property type="entry name" value="LP21163P"/>
    <property type="match status" value="1"/>
</dbReference>
<dbReference type="GO" id="GO:0008277">
    <property type="term" value="P:regulation of G protein-coupled receptor signaling pathway"/>
    <property type="evidence" value="ECO:0007669"/>
    <property type="project" value="InterPro"/>
</dbReference>
<dbReference type="Pfam" id="PF00130">
    <property type="entry name" value="C1_1"/>
    <property type="match status" value="1"/>
</dbReference>
<dbReference type="InterPro" id="IPR034483">
    <property type="entry name" value="RGS_Egl-10"/>
</dbReference>
<evidence type="ECO:0000313" key="9">
    <source>
        <dbReference type="EMBL" id="KAF0292054.1"/>
    </source>
</evidence>
<dbReference type="Gene3D" id="2.60.40.150">
    <property type="entry name" value="C2 domain"/>
    <property type="match status" value="1"/>
</dbReference>
<evidence type="ECO:0000313" key="10">
    <source>
        <dbReference type="Proteomes" id="UP000440578"/>
    </source>
</evidence>
<dbReference type="Pfam" id="PF00168">
    <property type="entry name" value="C2"/>
    <property type="match status" value="1"/>
</dbReference>
<dbReference type="GO" id="GO:0009968">
    <property type="term" value="P:negative regulation of signal transduction"/>
    <property type="evidence" value="ECO:0007669"/>
    <property type="project" value="UniProtKB-KW"/>
</dbReference>
<dbReference type="PRINTS" id="PR01301">
    <property type="entry name" value="RGSPROTEIN"/>
</dbReference>
<feature type="domain" description="C2" evidence="5">
    <location>
        <begin position="636"/>
        <end position="757"/>
    </location>
</feature>
<dbReference type="SUPFAM" id="SSF48670">
    <property type="entry name" value="Transducin (heterotrimeric G protein), gamma chain"/>
    <property type="match status" value="1"/>
</dbReference>
<dbReference type="InterPro" id="IPR047016">
    <property type="entry name" value="RGS6/7/9/11"/>
</dbReference>
<dbReference type="CDD" id="cd08678">
    <property type="entry name" value="C2_C21orf25-like"/>
    <property type="match status" value="1"/>
</dbReference>
<evidence type="ECO:0000259" key="8">
    <source>
        <dbReference type="PROSITE" id="PS50186"/>
    </source>
</evidence>
<dbReference type="SMART" id="SM01224">
    <property type="entry name" value="G_gamma"/>
    <property type="match status" value="1"/>
</dbReference>
<dbReference type="Pfam" id="PF00631">
    <property type="entry name" value="G-gamma"/>
    <property type="match status" value="1"/>
</dbReference>
<name>A0A6A4VKK5_AMPAM</name>
<dbReference type="Gene3D" id="1.10.1240.60">
    <property type="match status" value="1"/>
</dbReference>
<feature type="domain" description="Phorbol-ester/DAG-type" evidence="6">
    <location>
        <begin position="1028"/>
        <end position="1078"/>
    </location>
</feature>
<dbReference type="SUPFAM" id="SSF57889">
    <property type="entry name" value="Cysteine-rich domain"/>
    <property type="match status" value="1"/>
</dbReference>
<feature type="compositionally biased region" description="Basic residues" evidence="4">
    <location>
        <begin position="902"/>
        <end position="920"/>
    </location>
</feature>
<dbReference type="CDD" id="cd08705">
    <property type="entry name" value="RGS_R7-like"/>
    <property type="match status" value="1"/>
</dbReference>
<comment type="caution">
    <text evidence="9">The sequence shown here is derived from an EMBL/GenBank/DDBJ whole genome shotgun (WGS) entry which is preliminary data.</text>
</comment>
<dbReference type="FunFam" id="1.10.10.10:FF:000162">
    <property type="entry name" value="Regulator of G-protein signaling 6"/>
    <property type="match status" value="1"/>
</dbReference>
<dbReference type="SMART" id="SM00049">
    <property type="entry name" value="DEP"/>
    <property type="match status" value="1"/>
</dbReference>
<dbReference type="PROSITE" id="PS00479">
    <property type="entry name" value="ZF_DAG_PE_1"/>
    <property type="match status" value="1"/>
</dbReference>
<gene>
    <name evidence="9" type="primary">RGS7_2</name>
    <name evidence="9" type="ORF">FJT64_009895</name>
</gene>
<reference evidence="9 10" key="1">
    <citation type="submission" date="2019-07" db="EMBL/GenBank/DDBJ databases">
        <title>Draft genome assembly of a fouling barnacle, Amphibalanus amphitrite (Darwin, 1854): The first reference genome for Thecostraca.</title>
        <authorList>
            <person name="Kim W."/>
        </authorList>
    </citation>
    <scope>NUCLEOTIDE SEQUENCE [LARGE SCALE GENOMIC DNA]</scope>
    <source>
        <strain evidence="9">SNU_AA5</strain>
        <tissue evidence="9">Soma without cirri and trophi</tissue>
    </source>
</reference>
<dbReference type="CDD" id="cd04450">
    <property type="entry name" value="DEP_RGS7-like"/>
    <property type="match status" value="1"/>
</dbReference>
<feature type="compositionally biased region" description="Low complexity" evidence="4">
    <location>
        <begin position="19"/>
        <end position="28"/>
    </location>
</feature>
<feature type="domain" description="DEP" evidence="8">
    <location>
        <begin position="70"/>
        <end position="145"/>
    </location>
</feature>
<dbReference type="EMBL" id="VIIS01001841">
    <property type="protein sequence ID" value="KAF0292054.1"/>
    <property type="molecule type" value="Genomic_DNA"/>
</dbReference>
<dbReference type="InterPro" id="IPR016137">
    <property type="entry name" value="RGS"/>
</dbReference>
<evidence type="ECO:0000259" key="7">
    <source>
        <dbReference type="PROSITE" id="PS50132"/>
    </source>
</evidence>
<dbReference type="Pfam" id="PF00610">
    <property type="entry name" value="DEP"/>
    <property type="match status" value="1"/>
</dbReference>
<dbReference type="InterPro" id="IPR040759">
    <property type="entry name" value="RGS_DHEX"/>
</dbReference>
<dbReference type="PROSITE" id="PS50186">
    <property type="entry name" value="DEP"/>
    <property type="match status" value="1"/>
</dbReference>
<dbReference type="GO" id="GO:0005737">
    <property type="term" value="C:cytoplasm"/>
    <property type="evidence" value="ECO:0007669"/>
    <property type="project" value="TreeGrafter"/>
</dbReference>
<dbReference type="SMART" id="SM00224">
    <property type="entry name" value="GGL"/>
    <property type="match status" value="1"/>
</dbReference>
<dbReference type="InterPro" id="IPR044926">
    <property type="entry name" value="RGS_subdomain_2"/>
</dbReference>
<keyword evidence="1" id="KW-0734">Signal transduction inhibitor</keyword>
<dbReference type="PROSITE" id="PS50081">
    <property type="entry name" value="ZF_DAG_PE_2"/>
    <property type="match status" value="1"/>
</dbReference>
<dbReference type="InterPro" id="IPR036388">
    <property type="entry name" value="WH-like_DNA-bd_sf"/>
</dbReference>
<dbReference type="Pfam" id="PF00615">
    <property type="entry name" value="RGS"/>
    <property type="match status" value="1"/>
</dbReference>
<feature type="region of interest" description="Disordered" evidence="4">
    <location>
        <begin position="871"/>
        <end position="981"/>
    </location>
</feature>
<dbReference type="PROSITE" id="PS50004">
    <property type="entry name" value="C2"/>
    <property type="match status" value="1"/>
</dbReference>
<dbReference type="SMART" id="SM00315">
    <property type="entry name" value="RGS"/>
    <property type="match status" value="1"/>
</dbReference>